<dbReference type="Gramene" id="Solyc02g061705.1.1">
    <property type="protein sequence ID" value="Solyc02g061705.1.1"/>
    <property type="gene ID" value="Solyc02g061705.1"/>
</dbReference>
<evidence type="ECO:0000313" key="1">
    <source>
        <dbReference type="EnsemblPlants" id="Solyc02g061705.1.1"/>
    </source>
</evidence>
<dbReference type="InParanoid" id="A0A3Q7FJ26"/>
<sequence>MFLDIEHDVCIILREYLVQQGLFPYLDQPQSNQDHDQDEADETGNLIIVGDFNSHQLWVTLIIAEYPNAAMEVARSAVDSTLERAIGPEELYAMLSLDYIGFFDSEESLIAVEELEEDSGE</sequence>
<evidence type="ECO:0000313" key="2">
    <source>
        <dbReference type="Proteomes" id="UP000004994"/>
    </source>
</evidence>
<proteinExistence type="predicted"/>
<dbReference type="EnsemblPlants" id="Solyc02g061705.1.1">
    <property type="protein sequence ID" value="Solyc02g061705.1.1"/>
    <property type="gene ID" value="Solyc02g061705.1"/>
</dbReference>
<keyword evidence="2" id="KW-1185">Reference proteome</keyword>
<protein>
    <submittedName>
        <fullName evidence="1">Uncharacterized protein</fullName>
    </submittedName>
</protein>
<reference evidence="1" key="1">
    <citation type="journal article" date="2012" name="Nature">
        <title>The tomato genome sequence provides insights into fleshy fruit evolution.</title>
        <authorList>
            <consortium name="Tomato Genome Consortium"/>
        </authorList>
    </citation>
    <scope>NUCLEOTIDE SEQUENCE [LARGE SCALE GENOMIC DNA]</scope>
    <source>
        <strain evidence="1">cv. Heinz 1706</strain>
    </source>
</reference>
<dbReference type="AlphaFoldDB" id="A0A3Q7FJ26"/>
<dbReference type="Proteomes" id="UP000004994">
    <property type="component" value="Chromosome 2"/>
</dbReference>
<organism evidence="1">
    <name type="scientific">Solanum lycopersicum</name>
    <name type="common">Tomato</name>
    <name type="synonym">Lycopersicon esculentum</name>
    <dbReference type="NCBI Taxonomy" id="4081"/>
    <lineage>
        <taxon>Eukaryota</taxon>
        <taxon>Viridiplantae</taxon>
        <taxon>Streptophyta</taxon>
        <taxon>Embryophyta</taxon>
        <taxon>Tracheophyta</taxon>
        <taxon>Spermatophyta</taxon>
        <taxon>Magnoliopsida</taxon>
        <taxon>eudicotyledons</taxon>
        <taxon>Gunneridae</taxon>
        <taxon>Pentapetalae</taxon>
        <taxon>asterids</taxon>
        <taxon>lamiids</taxon>
        <taxon>Solanales</taxon>
        <taxon>Solanaceae</taxon>
        <taxon>Solanoideae</taxon>
        <taxon>Solaneae</taxon>
        <taxon>Solanum</taxon>
        <taxon>Solanum subgen. Lycopersicon</taxon>
    </lineage>
</organism>
<accession>A0A3Q7FJ26</accession>
<name>A0A3Q7FJ26_SOLLC</name>
<reference evidence="1" key="2">
    <citation type="submission" date="2019-01" db="UniProtKB">
        <authorList>
            <consortium name="EnsemblPlants"/>
        </authorList>
    </citation>
    <scope>IDENTIFICATION</scope>
    <source>
        <strain evidence="1">cv. Heinz 1706</strain>
    </source>
</reference>